<keyword evidence="2" id="KW-0378">Hydrolase</keyword>
<dbReference type="InterPro" id="IPR003615">
    <property type="entry name" value="HNH_nuc"/>
</dbReference>
<dbReference type="Proteomes" id="UP000323567">
    <property type="component" value="Unassembled WGS sequence"/>
</dbReference>
<organism evidence="2 3">
    <name type="scientific">Alistipes shahii</name>
    <dbReference type="NCBI Taxonomy" id="328814"/>
    <lineage>
        <taxon>Bacteria</taxon>
        <taxon>Pseudomonadati</taxon>
        <taxon>Bacteroidota</taxon>
        <taxon>Bacteroidia</taxon>
        <taxon>Bacteroidales</taxon>
        <taxon>Rikenellaceae</taxon>
        <taxon>Alistipes</taxon>
    </lineage>
</organism>
<reference evidence="2 3" key="1">
    <citation type="journal article" date="2019" name="Nat. Med.">
        <title>A library of human gut bacterial isolates paired with longitudinal multiomics data enables mechanistic microbiome research.</title>
        <authorList>
            <person name="Poyet M."/>
            <person name="Groussin M."/>
            <person name="Gibbons S.M."/>
            <person name="Avila-Pacheco J."/>
            <person name="Jiang X."/>
            <person name="Kearney S.M."/>
            <person name="Perrotta A.R."/>
            <person name="Berdy B."/>
            <person name="Zhao S."/>
            <person name="Lieberman T.D."/>
            <person name="Swanson P.K."/>
            <person name="Smith M."/>
            <person name="Roesemann S."/>
            <person name="Alexander J.E."/>
            <person name="Rich S.A."/>
            <person name="Livny J."/>
            <person name="Vlamakis H."/>
            <person name="Clish C."/>
            <person name="Bullock K."/>
            <person name="Deik A."/>
            <person name="Scott J."/>
            <person name="Pierce K.A."/>
            <person name="Xavier R.J."/>
            <person name="Alm E.J."/>
        </authorList>
    </citation>
    <scope>NUCLEOTIDE SEQUENCE [LARGE SCALE GENOMIC DNA]</scope>
    <source>
        <strain evidence="2 3">BIOML-A2</strain>
    </source>
</reference>
<dbReference type="GO" id="GO:0008270">
    <property type="term" value="F:zinc ion binding"/>
    <property type="evidence" value="ECO:0007669"/>
    <property type="project" value="InterPro"/>
</dbReference>
<sequence length="182" mass="21083">MRQKELTQQGVKTHNIRIPNELRSSIVFYATANKDIWEAVSIPAHEINQAKQELIAHPIEESLLESLLLNDETAQIIERPHLARIRRIDKNVCLNLKRLYGYRCQICGQLITLPYGGQYHVIDAHHIDPFSTSLNNNFSNIVILCPNHHRIIHAYNPHFTSKTKEFVYANGYRDKLSLNLHL</sequence>
<gene>
    <name evidence="2" type="ORF">F2Y13_15360</name>
</gene>
<evidence type="ECO:0000313" key="2">
    <source>
        <dbReference type="EMBL" id="KAA2364751.1"/>
    </source>
</evidence>
<evidence type="ECO:0000313" key="3">
    <source>
        <dbReference type="Proteomes" id="UP000323567"/>
    </source>
</evidence>
<keyword evidence="2" id="KW-0255">Endonuclease</keyword>
<dbReference type="GO" id="GO:0004519">
    <property type="term" value="F:endonuclease activity"/>
    <property type="evidence" value="ECO:0007669"/>
    <property type="project" value="UniProtKB-KW"/>
</dbReference>
<dbReference type="Gene3D" id="1.10.30.50">
    <property type="match status" value="1"/>
</dbReference>
<dbReference type="AlphaFoldDB" id="A0A5B3FU99"/>
<comment type="caution">
    <text evidence="2">The sequence shown here is derived from an EMBL/GenBank/DDBJ whole genome shotgun (WGS) entry which is preliminary data.</text>
</comment>
<dbReference type="Pfam" id="PF01844">
    <property type="entry name" value="HNH"/>
    <property type="match status" value="1"/>
</dbReference>
<accession>A0A5B3FU99</accession>
<dbReference type="SMART" id="SM00507">
    <property type="entry name" value="HNHc"/>
    <property type="match status" value="1"/>
</dbReference>
<dbReference type="InterPro" id="IPR002711">
    <property type="entry name" value="HNH"/>
</dbReference>
<keyword evidence="2" id="KW-0540">Nuclease</keyword>
<dbReference type="GO" id="GO:0003676">
    <property type="term" value="F:nucleic acid binding"/>
    <property type="evidence" value="ECO:0007669"/>
    <property type="project" value="InterPro"/>
</dbReference>
<feature type="domain" description="HNH nuclease" evidence="1">
    <location>
        <begin position="91"/>
        <end position="150"/>
    </location>
</feature>
<protein>
    <submittedName>
        <fullName evidence="2">HNH endonuclease</fullName>
    </submittedName>
</protein>
<dbReference type="CDD" id="cd00085">
    <property type="entry name" value="HNHc"/>
    <property type="match status" value="1"/>
</dbReference>
<proteinExistence type="predicted"/>
<name>A0A5B3FU99_9BACT</name>
<dbReference type="EMBL" id="VVXK01000040">
    <property type="protein sequence ID" value="KAA2364751.1"/>
    <property type="molecule type" value="Genomic_DNA"/>
</dbReference>
<evidence type="ECO:0000259" key="1">
    <source>
        <dbReference type="SMART" id="SM00507"/>
    </source>
</evidence>